<dbReference type="EMBL" id="CP036281">
    <property type="protein sequence ID" value="QDU79202.1"/>
    <property type="molecule type" value="Genomic_DNA"/>
</dbReference>
<name>A0A518CIZ9_9PLAN</name>
<proteinExistence type="predicted"/>
<evidence type="ECO:0008006" key="4">
    <source>
        <dbReference type="Google" id="ProtNLM"/>
    </source>
</evidence>
<feature type="chain" id="PRO_5022088907" description="Laminin G domain protein" evidence="1">
    <location>
        <begin position="25"/>
        <end position="240"/>
    </location>
</feature>
<dbReference type="Gene3D" id="2.60.120.560">
    <property type="entry name" value="Exo-inulinase, domain 1"/>
    <property type="match status" value="1"/>
</dbReference>
<dbReference type="InterPro" id="IPR013320">
    <property type="entry name" value="ConA-like_dom_sf"/>
</dbReference>
<keyword evidence="3" id="KW-1185">Reference proteome</keyword>
<gene>
    <name evidence="2" type="ORF">Pla110_09070</name>
</gene>
<evidence type="ECO:0000313" key="3">
    <source>
        <dbReference type="Proteomes" id="UP000317178"/>
    </source>
</evidence>
<accession>A0A518CIZ9</accession>
<dbReference type="KEGG" id="plon:Pla110_09070"/>
<dbReference type="Proteomes" id="UP000317178">
    <property type="component" value="Chromosome"/>
</dbReference>
<keyword evidence="1" id="KW-0732">Signal</keyword>
<dbReference type="RefSeq" id="WP_144993623.1">
    <property type="nucleotide sequence ID" value="NZ_CP036281.1"/>
</dbReference>
<evidence type="ECO:0000313" key="2">
    <source>
        <dbReference type="EMBL" id="QDU79202.1"/>
    </source>
</evidence>
<sequence length="240" mass="26687" precursor="true">MPALRLSLMLVAGLAVLIPSAAFAQTAGPGDPLKYPTLSMKGLPLVFSDNFESGAAELWEPTDATAWEVIQQGNNHVLNLNKKRSDFNPPVRSPYNRSLIKDATVSDFVLDLHLQSTHEDYGHRDLCMFFGYQDDSHLYYVHLGKKADPNANQIFIVNNADRKMISLESTPGTDWDDNWHHARIVRDTGNGSIEVYFDNMDKPVMRAEDSTFTTGRVGVGSFDDTGSFDNILLFGSSVEK</sequence>
<dbReference type="AlphaFoldDB" id="A0A518CIZ9"/>
<feature type="signal peptide" evidence="1">
    <location>
        <begin position="1"/>
        <end position="24"/>
    </location>
</feature>
<dbReference type="SUPFAM" id="SSF49899">
    <property type="entry name" value="Concanavalin A-like lectins/glucanases"/>
    <property type="match status" value="1"/>
</dbReference>
<evidence type="ECO:0000256" key="1">
    <source>
        <dbReference type="SAM" id="SignalP"/>
    </source>
</evidence>
<dbReference type="OrthoDB" id="3618231at2"/>
<organism evidence="2 3">
    <name type="scientific">Polystyrenella longa</name>
    <dbReference type="NCBI Taxonomy" id="2528007"/>
    <lineage>
        <taxon>Bacteria</taxon>
        <taxon>Pseudomonadati</taxon>
        <taxon>Planctomycetota</taxon>
        <taxon>Planctomycetia</taxon>
        <taxon>Planctomycetales</taxon>
        <taxon>Planctomycetaceae</taxon>
        <taxon>Polystyrenella</taxon>
    </lineage>
</organism>
<reference evidence="2 3" key="1">
    <citation type="submission" date="2019-02" db="EMBL/GenBank/DDBJ databases">
        <title>Deep-cultivation of Planctomycetes and their phenomic and genomic characterization uncovers novel biology.</title>
        <authorList>
            <person name="Wiegand S."/>
            <person name="Jogler M."/>
            <person name="Boedeker C."/>
            <person name="Pinto D."/>
            <person name="Vollmers J."/>
            <person name="Rivas-Marin E."/>
            <person name="Kohn T."/>
            <person name="Peeters S.H."/>
            <person name="Heuer A."/>
            <person name="Rast P."/>
            <person name="Oberbeckmann S."/>
            <person name="Bunk B."/>
            <person name="Jeske O."/>
            <person name="Meyerdierks A."/>
            <person name="Storesund J.E."/>
            <person name="Kallscheuer N."/>
            <person name="Luecker S."/>
            <person name="Lage O.M."/>
            <person name="Pohl T."/>
            <person name="Merkel B.J."/>
            <person name="Hornburger P."/>
            <person name="Mueller R.-W."/>
            <person name="Bruemmer F."/>
            <person name="Labrenz M."/>
            <person name="Spormann A.M."/>
            <person name="Op den Camp H."/>
            <person name="Overmann J."/>
            <person name="Amann R."/>
            <person name="Jetten M.S.M."/>
            <person name="Mascher T."/>
            <person name="Medema M.H."/>
            <person name="Devos D.P."/>
            <person name="Kaster A.-K."/>
            <person name="Ovreas L."/>
            <person name="Rohde M."/>
            <person name="Galperin M.Y."/>
            <person name="Jogler C."/>
        </authorList>
    </citation>
    <scope>NUCLEOTIDE SEQUENCE [LARGE SCALE GENOMIC DNA]</scope>
    <source>
        <strain evidence="2 3">Pla110</strain>
    </source>
</reference>
<protein>
    <recommendedName>
        <fullName evidence="4">Laminin G domain protein</fullName>
    </recommendedName>
</protein>